<dbReference type="EMBL" id="JACKSJ010000062">
    <property type="protein sequence ID" value="MCV7169993.1"/>
    <property type="molecule type" value="Genomic_DNA"/>
</dbReference>
<dbReference type="InterPro" id="IPR011098">
    <property type="entry name" value="G5_dom"/>
</dbReference>
<dbReference type="Gene3D" id="1.10.530.10">
    <property type="match status" value="1"/>
</dbReference>
<dbReference type="Pfam" id="PF05598">
    <property type="entry name" value="DUF772"/>
    <property type="match status" value="1"/>
</dbReference>
<evidence type="ECO:0000313" key="5">
    <source>
        <dbReference type="EMBL" id="MCV7169993.1"/>
    </source>
</evidence>
<comment type="caution">
    <text evidence="5">The sequence shown here is derived from an EMBL/GenBank/DDBJ whole genome shotgun (WGS) entry which is preliminary data.</text>
</comment>
<reference evidence="5" key="2">
    <citation type="journal article" date="2022" name="BMC Genomics">
        <title>Comparative genome analysis of mycobacteria focusing on tRNA and non-coding RNA.</title>
        <authorList>
            <person name="Behra P.R.K."/>
            <person name="Pettersson B.M.F."/>
            <person name="Ramesh M."/>
            <person name="Das S."/>
            <person name="Dasgupta S."/>
            <person name="Kirsebom L.A."/>
        </authorList>
    </citation>
    <scope>NUCLEOTIDE SEQUENCE</scope>
    <source>
        <strain evidence="5">DSM 44615</strain>
    </source>
</reference>
<dbReference type="PANTHER" id="PTHR33408:SF2">
    <property type="entry name" value="TRANSPOSASE DDE DOMAIN-CONTAINING PROTEIN"/>
    <property type="match status" value="1"/>
</dbReference>
<dbReference type="AlphaFoldDB" id="A0A9X2YL97"/>
<evidence type="ECO:0000259" key="4">
    <source>
        <dbReference type="PROSITE" id="PS51109"/>
    </source>
</evidence>
<evidence type="ECO:0000313" key="6">
    <source>
        <dbReference type="Proteomes" id="UP001140293"/>
    </source>
</evidence>
<dbReference type="GO" id="GO:0016787">
    <property type="term" value="F:hydrolase activity"/>
    <property type="evidence" value="ECO:0007669"/>
    <property type="project" value="UniProtKB-KW"/>
</dbReference>
<dbReference type="Pfam" id="PF07501">
    <property type="entry name" value="G5"/>
    <property type="match status" value="1"/>
</dbReference>
<dbReference type="Pfam" id="PF06737">
    <property type="entry name" value="Transglycosylas"/>
    <property type="match status" value="1"/>
</dbReference>
<evidence type="ECO:0000256" key="1">
    <source>
        <dbReference type="ARBA" id="ARBA00010830"/>
    </source>
</evidence>
<dbReference type="SUPFAM" id="SSF53955">
    <property type="entry name" value="Lysozyme-like"/>
    <property type="match status" value="1"/>
</dbReference>
<dbReference type="InterPro" id="IPR010618">
    <property type="entry name" value="RPF"/>
</dbReference>
<name>A0A9X2YL97_9MYCO</name>
<keyword evidence="2" id="KW-0732">Signal</keyword>
<dbReference type="Gene3D" id="2.20.230.10">
    <property type="entry name" value="Resuscitation-promoting factor rpfb"/>
    <property type="match status" value="1"/>
</dbReference>
<evidence type="ECO:0000256" key="3">
    <source>
        <dbReference type="ARBA" id="ARBA00022801"/>
    </source>
</evidence>
<dbReference type="InterPro" id="IPR023346">
    <property type="entry name" value="Lysozyme-like_dom_sf"/>
</dbReference>
<evidence type="ECO:0000256" key="2">
    <source>
        <dbReference type="ARBA" id="ARBA00022729"/>
    </source>
</evidence>
<sequence length="550" mass="59317">MSGQMRVSRGRNILSNRLFRVSPHLRRSALSLNGGISSEQLARLIADLVDEHLELAPIRAAYADGRDTPPCDPRLLLGVLLYGYTTGVRSSRQIERKCVDDACFRWLAAGQAPDHREIARFRRRHLAALTPLFVQALVLCRAAGVLRLGRVALSGTTNSLAEKAVTLLDDAERTDTAEDEARTTTATSTVQRALVGALLSALMLAGGYAVAVHKRVTLSVDDASMTVSTMKSRVIDVVRENGYAVGEHDELQPGTDQRIRQSDTIVLRRGRPLQVSIDGQPGKQVWTTALTVDEALGRLSMSDHAPVAMSRASRLPLAGAALPLVSPKQVHIIDGGMASDRRLAATTVGHLLAAAGAPLQQDDKVVPPASTPVAAGMRIVVTRIRTHEVAARTALHAPLRRIHDPTMNLSRRVVEDRGRPGTQDVTFAVSTVNGREVGRRLVAHNVVTPALAQVHRVGAKPGTQVPPVRNSATWDALASCESSGNWAINTGNGFYGGVQFTQSTWEGHGGLRYAPRADLATREEQIAIAEITRAKQGWGAWPVCSTRARR</sequence>
<dbReference type="SMART" id="SM01208">
    <property type="entry name" value="G5"/>
    <property type="match status" value="1"/>
</dbReference>
<comment type="similarity">
    <text evidence="1">Belongs to the transglycosylase family. Rpf subfamily.</text>
</comment>
<organism evidence="5 6">
    <name type="scientific">[Mycobacterium] manitobense</name>
    <dbReference type="NCBI Taxonomy" id="190147"/>
    <lineage>
        <taxon>Bacteria</taxon>
        <taxon>Bacillati</taxon>
        <taxon>Actinomycetota</taxon>
        <taxon>Actinomycetes</taxon>
        <taxon>Mycobacteriales</taxon>
        <taxon>Mycobacteriaceae</taxon>
        <taxon>Mycolicibacterium</taxon>
    </lineage>
</organism>
<dbReference type="PANTHER" id="PTHR33408">
    <property type="entry name" value="TRANSPOSASE"/>
    <property type="match status" value="1"/>
</dbReference>
<reference evidence="5" key="1">
    <citation type="submission" date="2020-07" db="EMBL/GenBank/DDBJ databases">
        <authorList>
            <person name="Pettersson B.M.F."/>
            <person name="Behra P.R.K."/>
            <person name="Ramesh M."/>
            <person name="Das S."/>
            <person name="Dasgupta S."/>
            <person name="Kirsebom L.A."/>
        </authorList>
    </citation>
    <scope>NUCLEOTIDE SEQUENCE</scope>
    <source>
        <strain evidence="5">DSM 44615</strain>
    </source>
</reference>
<dbReference type="Pfam" id="PF03990">
    <property type="entry name" value="DUF348"/>
    <property type="match status" value="3"/>
</dbReference>
<proteinExistence type="inferred from homology"/>
<dbReference type="PROSITE" id="PS51109">
    <property type="entry name" value="G5"/>
    <property type="match status" value="1"/>
</dbReference>
<protein>
    <submittedName>
        <fullName evidence="5">Transglycosylase family protein</fullName>
    </submittedName>
</protein>
<keyword evidence="6" id="KW-1185">Reference proteome</keyword>
<dbReference type="CDD" id="cd13925">
    <property type="entry name" value="RPF"/>
    <property type="match status" value="1"/>
</dbReference>
<feature type="domain" description="G5" evidence="4">
    <location>
        <begin position="381"/>
        <end position="461"/>
    </location>
</feature>
<dbReference type="Proteomes" id="UP001140293">
    <property type="component" value="Unassembled WGS sequence"/>
</dbReference>
<keyword evidence="3" id="KW-0378">Hydrolase</keyword>
<gene>
    <name evidence="5" type="ORF">H7I41_08665</name>
</gene>
<accession>A0A9X2YL97</accession>
<dbReference type="InterPro" id="IPR007137">
    <property type="entry name" value="DUF348"/>
</dbReference>
<dbReference type="InterPro" id="IPR008490">
    <property type="entry name" value="Transposase_InsH_N"/>
</dbReference>